<dbReference type="EMBL" id="LJIJ01007855">
    <property type="protein sequence ID" value="ODM86640.1"/>
    <property type="molecule type" value="Genomic_DNA"/>
</dbReference>
<protein>
    <submittedName>
        <fullName evidence="1">Uncharacterized protein</fullName>
    </submittedName>
</protein>
<name>A0A1D2M0Z7_ORCCI</name>
<sequence length="72" mass="8253">GNKLTAFECVAALDLYFFAVNVDGCDRLCKKMLQIFKRNPTKLRLSDAFQELDHSDHMKATDLLFKVLELDS</sequence>
<evidence type="ECO:0000313" key="2">
    <source>
        <dbReference type="Proteomes" id="UP000094527"/>
    </source>
</evidence>
<dbReference type="Proteomes" id="UP000094527">
    <property type="component" value="Unassembled WGS sequence"/>
</dbReference>
<feature type="non-terminal residue" evidence="1">
    <location>
        <position position="1"/>
    </location>
</feature>
<accession>A0A1D2M0Z7</accession>
<gene>
    <name evidence="1" type="ORF">Ocin01_20042</name>
</gene>
<comment type="caution">
    <text evidence="1">The sequence shown here is derived from an EMBL/GenBank/DDBJ whole genome shotgun (WGS) entry which is preliminary data.</text>
</comment>
<reference evidence="1 2" key="1">
    <citation type="journal article" date="2016" name="Genome Biol. Evol.">
        <title>Gene Family Evolution Reflects Adaptation to Soil Environmental Stressors in the Genome of the Collembolan Orchesella cincta.</title>
        <authorList>
            <person name="Faddeeva-Vakhrusheva A."/>
            <person name="Derks M.F."/>
            <person name="Anvar S.Y."/>
            <person name="Agamennone V."/>
            <person name="Suring W."/>
            <person name="Smit S."/>
            <person name="van Straalen N.M."/>
            <person name="Roelofs D."/>
        </authorList>
    </citation>
    <scope>NUCLEOTIDE SEQUENCE [LARGE SCALE GENOMIC DNA]</scope>
    <source>
        <tissue evidence="1">Mixed pool</tissue>
    </source>
</reference>
<dbReference type="AlphaFoldDB" id="A0A1D2M0Z7"/>
<evidence type="ECO:0000313" key="1">
    <source>
        <dbReference type="EMBL" id="ODM86640.1"/>
    </source>
</evidence>
<organism evidence="1 2">
    <name type="scientific">Orchesella cincta</name>
    <name type="common">Springtail</name>
    <name type="synonym">Podura cincta</name>
    <dbReference type="NCBI Taxonomy" id="48709"/>
    <lineage>
        <taxon>Eukaryota</taxon>
        <taxon>Metazoa</taxon>
        <taxon>Ecdysozoa</taxon>
        <taxon>Arthropoda</taxon>
        <taxon>Hexapoda</taxon>
        <taxon>Collembola</taxon>
        <taxon>Entomobryomorpha</taxon>
        <taxon>Entomobryoidea</taxon>
        <taxon>Orchesellidae</taxon>
        <taxon>Orchesellinae</taxon>
        <taxon>Orchesella</taxon>
    </lineage>
</organism>
<keyword evidence="2" id="KW-1185">Reference proteome</keyword>
<proteinExistence type="predicted"/>